<keyword evidence="1" id="KW-0732">Signal</keyword>
<evidence type="ECO:0000256" key="1">
    <source>
        <dbReference type="SAM" id="SignalP"/>
    </source>
</evidence>
<dbReference type="EMBL" id="GGFJ01011830">
    <property type="protein sequence ID" value="MBW60971.1"/>
    <property type="molecule type" value="Transcribed_RNA"/>
</dbReference>
<protein>
    <submittedName>
        <fullName evidence="2">Putative secreted protein</fullName>
    </submittedName>
</protein>
<accession>A0A2M4C766</accession>
<evidence type="ECO:0000313" key="2">
    <source>
        <dbReference type="EMBL" id="MBW60971.1"/>
    </source>
</evidence>
<name>A0A2M4C766_9DIPT</name>
<feature type="signal peptide" evidence="1">
    <location>
        <begin position="1"/>
        <end position="16"/>
    </location>
</feature>
<sequence>MNWVVLLQGLYHFLDAAIMTVVLHAALHNEDRLTSPLLCFLFHECLSNRLCHFHVQDCEFFLECSILWGNNSLQLILHVNLYCFSVLRKQYHVEEVFHVIEQNLALHCCCCSVELRVLSLEMEVVRMEMKPLHHCLEYR</sequence>
<reference evidence="2" key="1">
    <citation type="submission" date="2018-01" db="EMBL/GenBank/DDBJ databases">
        <title>An insight into the sialome of Amazonian anophelines.</title>
        <authorList>
            <person name="Ribeiro J.M."/>
            <person name="Scarpassa V."/>
            <person name="Calvo E."/>
        </authorList>
    </citation>
    <scope>NUCLEOTIDE SEQUENCE</scope>
    <source>
        <tissue evidence="2">Salivary glands</tissue>
    </source>
</reference>
<feature type="chain" id="PRO_5014999142" evidence="1">
    <location>
        <begin position="17"/>
        <end position="139"/>
    </location>
</feature>
<organism evidence="2">
    <name type="scientific">Anopheles marajoara</name>
    <dbReference type="NCBI Taxonomy" id="58244"/>
    <lineage>
        <taxon>Eukaryota</taxon>
        <taxon>Metazoa</taxon>
        <taxon>Ecdysozoa</taxon>
        <taxon>Arthropoda</taxon>
        <taxon>Hexapoda</taxon>
        <taxon>Insecta</taxon>
        <taxon>Pterygota</taxon>
        <taxon>Neoptera</taxon>
        <taxon>Endopterygota</taxon>
        <taxon>Diptera</taxon>
        <taxon>Nematocera</taxon>
        <taxon>Culicoidea</taxon>
        <taxon>Culicidae</taxon>
        <taxon>Anophelinae</taxon>
        <taxon>Anopheles</taxon>
    </lineage>
</organism>
<proteinExistence type="predicted"/>
<dbReference type="AlphaFoldDB" id="A0A2M4C766"/>